<dbReference type="EMBL" id="BARV01018802">
    <property type="protein sequence ID" value="GAI23817.1"/>
    <property type="molecule type" value="Genomic_DNA"/>
</dbReference>
<feature type="domain" description="Diphthamide synthase" evidence="1">
    <location>
        <begin position="1"/>
        <end position="66"/>
    </location>
</feature>
<dbReference type="Pfam" id="PF01902">
    <property type="entry name" value="Diphthami_syn_2"/>
    <property type="match status" value="1"/>
</dbReference>
<organism evidence="2">
    <name type="scientific">marine sediment metagenome</name>
    <dbReference type="NCBI Taxonomy" id="412755"/>
    <lineage>
        <taxon>unclassified sequences</taxon>
        <taxon>metagenomes</taxon>
        <taxon>ecological metagenomes</taxon>
    </lineage>
</organism>
<reference evidence="2" key="1">
    <citation type="journal article" date="2014" name="Front. Microbiol.">
        <title>High frequency of phylogenetically diverse reductive dehalogenase-homologous genes in deep subseafloor sedimentary metagenomes.</title>
        <authorList>
            <person name="Kawai M."/>
            <person name="Futagami T."/>
            <person name="Toyoda A."/>
            <person name="Takaki Y."/>
            <person name="Nishi S."/>
            <person name="Hori S."/>
            <person name="Arai W."/>
            <person name="Tsubouchi T."/>
            <person name="Morono Y."/>
            <person name="Uchiyama I."/>
            <person name="Ito T."/>
            <person name="Fujiyama A."/>
            <person name="Inagaki F."/>
            <person name="Takami H."/>
        </authorList>
    </citation>
    <scope>NUCLEOTIDE SEQUENCE</scope>
    <source>
        <strain evidence="2">Expedition CK06-06</strain>
    </source>
</reference>
<gene>
    <name evidence="2" type="ORF">S06H3_31725</name>
</gene>
<dbReference type="SUPFAM" id="SSF52402">
    <property type="entry name" value="Adenine nucleotide alpha hydrolases-like"/>
    <property type="match status" value="1"/>
</dbReference>
<evidence type="ECO:0000259" key="1">
    <source>
        <dbReference type="Pfam" id="PF01902"/>
    </source>
</evidence>
<dbReference type="InterPro" id="IPR014729">
    <property type="entry name" value="Rossmann-like_a/b/a_fold"/>
</dbReference>
<evidence type="ECO:0000313" key="2">
    <source>
        <dbReference type="EMBL" id="GAI23817.1"/>
    </source>
</evidence>
<name>X1LWN8_9ZZZZ</name>
<comment type="caution">
    <text evidence="2">The sequence shown here is derived from an EMBL/GenBank/DDBJ whole genome shotgun (WGS) entry which is preliminary data.</text>
</comment>
<sequence length="75" mass="8830">GDIDLEEHRQWVERVCQQVEMTPYLPLWGQSQETVLSDFVRLGFEAIVVAVRADLFGEEWLGHKVDLSHRKHDQR</sequence>
<dbReference type="InterPro" id="IPR002761">
    <property type="entry name" value="Diphthami_syn_dom"/>
</dbReference>
<accession>X1LWN8</accession>
<proteinExistence type="predicted"/>
<feature type="non-terminal residue" evidence="2">
    <location>
        <position position="1"/>
    </location>
</feature>
<dbReference type="Gene3D" id="3.40.50.620">
    <property type="entry name" value="HUPs"/>
    <property type="match status" value="1"/>
</dbReference>
<protein>
    <recommendedName>
        <fullName evidence="1">Diphthamide synthase domain-containing protein</fullName>
    </recommendedName>
</protein>
<dbReference type="AlphaFoldDB" id="X1LWN8"/>